<dbReference type="OrthoDB" id="5120536at2"/>
<evidence type="ECO:0000313" key="2">
    <source>
        <dbReference type="EMBL" id="TFD50499.1"/>
    </source>
</evidence>
<protein>
    <submittedName>
        <fullName evidence="2">Uncharacterized protein</fullName>
    </submittedName>
</protein>
<dbReference type="EMBL" id="SOHE01000041">
    <property type="protein sequence ID" value="TFD50499.1"/>
    <property type="molecule type" value="Genomic_DNA"/>
</dbReference>
<organism evidence="2 3">
    <name type="scientific">Cryobacterium frigoriphilum</name>
    <dbReference type="NCBI Taxonomy" id="1259150"/>
    <lineage>
        <taxon>Bacteria</taxon>
        <taxon>Bacillati</taxon>
        <taxon>Actinomycetota</taxon>
        <taxon>Actinomycetes</taxon>
        <taxon>Micrococcales</taxon>
        <taxon>Microbacteriaceae</taxon>
        <taxon>Cryobacterium</taxon>
    </lineage>
</organism>
<sequence length="70" mass="7785">MRKFLFNSAMIGVIAGGWNTLQATRNGPRDWRLALLWAGWLLSVAAAVGTVIDESNERRADTESKKPLKK</sequence>
<keyword evidence="1" id="KW-1133">Transmembrane helix</keyword>
<accession>A0A4R9A242</accession>
<evidence type="ECO:0000313" key="3">
    <source>
        <dbReference type="Proteomes" id="UP000297447"/>
    </source>
</evidence>
<dbReference type="Proteomes" id="UP000297447">
    <property type="component" value="Unassembled WGS sequence"/>
</dbReference>
<name>A0A4R9A242_9MICO</name>
<keyword evidence="3" id="KW-1185">Reference proteome</keyword>
<comment type="caution">
    <text evidence="2">The sequence shown here is derived from an EMBL/GenBank/DDBJ whole genome shotgun (WGS) entry which is preliminary data.</text>
</comment>
<reference evidence="2 3" key="1">
    <citation type="submission" date="2019-03" db="EMBL/GenBank/DDBJ databases">
        <title>Genomics of glacier-inhabiting Cryobacterium strains.</title>
        <authorList>
            <person name="Liu Q."/>
            <person name="Xin Y.-H."/>
        </authorList>
    </citation>
    <scope>NUCLEOTIDE SEQUENCE [LARGE SCALE GENOMIC DNA]</scope>
    <source>
        <strain evidence="2 3">Hh14</strain>
    </source>
</reference>
<keyword evidence="1" id="KW-0812">Transmembrane</keyword>
<gene>
    <name evidence="2" type="ORF">E3T55_08685</name>
</gene>
<keyword evidence="1" id="KW-0472">Membrane</keyword>
<proteinExistence type="predicted"/>
<dbReference type="AlphaFoldDB" id="A0A4R9A242"/>
<feature type="transmembrane region" description="Helical" evidence="1">
    <location>
        <begin position="33"/>
        <end position="52"/>
    </location>
</feature>
<evidence type="ECO:0000256" key="1">
    <source>
        <dbReference type="SAM" id="Phobius"/>
    </source>
</evidence>